<reference evidence="1" key="1">
    <citation type="submission" date="2022-10" db="EMBL/GenBank/DDBJ databases">
        <title>Genome Sequence of Xylaria curta.</title>
        <authorList>
            <person name="Buettner E."/>
        </authorList>
    </citation>
    <scope>NUCLEOTIDE SEQUENCE</scope>
    <source>
        <strain evidence="1">Babe10</strain>
    </source>
</reference>
<accession>A0ACC1N3C8</accession>
<dbReference type="Proteomes" id="UP001143856">
    <property type="component" value="Unassembled WGS sequence"/>
</dbReference>
<comment type="caution">
    <text evidence="1">The sequence shown here is derived from an EMBL/GenBank/DDBJ whole genome shotgun (WGS) entry which is preliminary data.</text>
</comment>
<organism evidence="1 2">
    <name type="scientific">Xylaria curta</name>
    <dbReference type="NCBI Taxonomy" id="42375"/>
    <lineage>
        <taxon>Eukaryota</taxon>
        <taxon>Fungi</taxon>
        <taxon>Dikarya</taxon>
        <taxon>Ascomycota</taxon>
        <taxon>Pezizomycotina</taxon>
        <taxon>Sordariomycetes</taxon>
        <taxon>Xylariomycetidae</taxon>
        <taxon>Xylariales</taxon>
        <taxon>Xylariaceae</taxon>
        <taxon>Xylaria</taxon>
    </lineage>
</organism>
<evidence type="ECO:0000313" key="2">
    <source>
        <dbReference type="Proteomes" id="UP001143856"/>
    </source>
</evidence>
<gene>
    <name evidence="1" type="ORF">NUW58_g8944</name>
</gene>
<name>A0ACC1N3C8_9PEZI</name>
<proteinExistence type="predicted"/>
<sequence>MDELPKLRPIANNGIPCRARPIAIAIPYVSGNASESHVRNHVNPSTVLSPRVLRSIEGQSPLVSKLERVSLQLAASKSPLTPRRDSGGSLTHHKLRPREDYGNKTTADAFVIARSIRRAKSPATENSRPFWEDESSKSKLPQRLTLRAIIRPKALGRKTFLIQRNLDIEDLRAAALANPPGKSQEIASPVKAGRKPLPVPAKWSSNGRRPSIGVSSPQAERSSKIMSNSTDYDKLISDPKAVPIHTPYAMSSLPALAALLTSGHIRSGDIIYLPVPHAESWPQTVRYAYTGEGELTVAMRENILYLGGNL</sequence>
<dbReference type="EMBL" id="JAPDGR010002954">
    <property type="protein sequence ID" value="KAJ2973412.1"/>
    <property type="molecule type" value="Genomic_DNA"/>
</dbReference>
<evidence type="ECO:0000313" key="1">
    <source>
        <dbReference type="EMBL" id="KAJ2973412.1"/>
    </source>
</evidence>
<keyword evidence="2" id="KW-1185">Reference proteome</keyword>
<protein>
    <submittedName>
        <fullName evidence="1">Uncharacterized protein</fullName>
    </submittedName>
</protein>